<protein>
    <recommendedName>
        <fullName evidence="4">Membrane protein YkvI</fullName>
    </recommendedName>
</protein>
<reference evidence="2 3" key="1">
    <citation type="submission" date="2021-08" db="EMBL/GenBank/DDBJ databases">
        <authorList>
            <person name="Tuo L."/>
        </authorList>
    </citation>
    <scope>NUCLEOTIDE SEQUENCE [LARGE SCALE GENOMIC DNA]</scope>
    <source>
        <strain evidence="2 3">JCM 31229</strain>
    </source>
</reference>
<gene>
    <name evidence="2" type="ORF">K7G82_16370</name>
</gene>
<keyword evidence="1" id="KW-0472">Membrane</keyword>
<feature type="transmembrane region" description="Helical" evidence="1">
    <location>
        <begin position="306"/>
        <end position="327"/>
    </location>
</feature>
<feature type="transmembrane region" description="Helical" evidence="1">
    <location>
        <begin position="118"/>
        <end position="137"/>
    </location>
</feature>
<name>A0ABS7PRJ3_9SPHN</name>
<proteinExistence type="predicted"/>
<comment type="caution">
    <text evidence="2">The sequence shown here is derived from an EMBL/GenBank/DDBJ whole genome shotgun (WGS) entry which is preliminary data.</text>
</comment>
<dbReference type="InterPro" id="IPR038728">
    <property type="entry name" value="YkvI-like"/>
</dbReference>
<feature type="transmembrane region" description="Helical" evidence="1">
    <location>
        <begin position="183"/>
        <end position="202"/>
    </location>
</feature>
<dbReference type="EMBL" id="JAINVV010000008">
    <property type="protein sequence ID" value="MBY8823881.1"/>
    <property type="molecule type" value="Genomic_DNA"/>
</dbReference>
<feature type="transmembrane region" description="Helical" evidence="1">
    <location>
        <begin position="44"/>
        <end position="66"/>
    </location>
</feature>
<dbReference type="PANTHER" id="PTHR37814">
    <property type="entry name" value="CONSERVED MEMBRANE PROTEIN"/>
    <property type="match status" value="1"/>
</dbReference>
<evidence type="ECO:0000256" key="1">
    <source>
        <dbReference type="SAM" id="Phobius"/>
    </source>
</evidence>
<evidence type="ECO:0000313" key="3">
    <source>
        <dbReference type="Proteomes" id="UP000706039"/>
    </source>
</evidence>
<keyword evidence="3" id="KW-1185">Reference proteome</keyword>
<feature type="transmembrane region" description="Helical" evidence="1">
    <location>
        <begin position="333"/>
        <end position="355"/>
    </location>
</feature>
<organism evidence="2 3">
    <name type="scientific">Sphingomonas colocasiae</name>
    <dbReference type="NCBI Taxonomy" id="1848973"/>
    <lineage>
        <taxon>Bacteria</taxon>
        <taxon>Pseudomonadati</taxon>
        <taxon>Pseudomonadota</taxon>
        <taxon>Alphaproteobacteria</taxon>
        <taxon>Sphingomonadales</taxon>
        <taxon>Sphingomonadaceae</taxon>
        <taxon>Sphingomonas</taxon>
    </lineage>
</organism>
<accession>A0ABS7PRJ3</accession>
<sequence>MAASKFQRYLLPGLAFKAVVIGGGYATGREIVEFFLPSGPQGGLLAMIVAMGIWSGICALTFLFAVQIGAYDYRTFFRNLLGRAWPVFEIANFLSTIVMLSVYGAAAGAIAASFGLPALSGTLAFVSLLVLFATFGNDAVEGLFKYVSLLLYATYAVFMLLAFPIFGSRIADAFAKPVPMDGWLAGGLTYSGYNLIGAVLILPMLRHIATRREAVVAGLLSGPLAMVPAILFFLCMAAFYPAILDETLPSDYLLGQLGIPLFRTAFQIMIFSALVESGTGALHAINERIAHSGRGGDLSLAARFTSSTLVAIVAVFLAAQFGLVALIANGYRIIAYVFMGIYLAPLLTYGALRVWQARNQAPRAMEAEAAPVPPV</sequence>
<dbReference type="PANTHER" id="PTHR37814:SF1">
    <property type="entry name" value="MEMBRANE PROTEIN"/>
    <property type="match status" value="1"/>
</dbReference>
<feature type="transmembrane region" description="Helical" evidence="1">
    <location>
        <begin position="264"/>
        <end position="285"/>
    </location>
</feature>
<evidence type="ECO:0008006" key="4">
    <source>
        <dbReference type="Google" id="ProtNLM"/>
    </source>
</evidence>
<evidence type="ECO:0000313" key="2">
    <source>
        <dbReference type="EMBL" id="MBY8823881.1"/>
    </source>
</evidence>
<keyword evidence="1" id="KW-1133">Transmembrane helix</keyword>
<keyword evidence="1" id="KW-0812">Transmembrane</keyword>
<dbReference type="Proteomes" id="UP000706039">
    <property type="component" value="Unassembled WGS sequence"/>
</dbReference>
<feature type="transmembrane region" description="Helical" evidence="1">
    <location>
        <begin position="87"/>
        <end position="112"/>
    </location>
</feature>
<feature type="transmembrane region" description="Helical" evidence="1">
    <location>
        <begin position="149"/>
        <end position="171"/>
    </location>
</feature>
<feature type="transmembrane region" description="Helical" evidence="1">
    <location>
        <begin position="214"/>
        <end position="244"/>
    </location>
</feature>
<dbReference type="RefSeq" id="WP_222990990.1">
    <property type="nucleotide sequence ID" value="NZ_JAINVV010000008.1"/>
</dbReference>